<keyword evidence="2 10" id="KW-0479">Metal-binding</keyword>
<dbReference type="FunFam" id="3.30.160.60:FF:001289">
    <property type="entry name" value="Zinc finger protein 574"/>
    <property type="match status" value="1"/>
</dbReference>
<evidence type="ECO:0000313" key="14">
    <source>
        <dbReference type="EMBL" id="CAG6467552.1"/>
    </source>
</evidence>
<keyword evidence="3" id="KW-0677">Repeat</keyword>
<feature type="region of interest" description="Disordered" evidence="11">
    <location>
        <begin position="86"/>
        <end position="107"/>
    </location>
</feature>
<evidence type="ECO:0000256" key="6">
    <source>
        <dbReference type="ARBA" id="ARBA00023015"/>
    </source>
</evidence>
<dbReference type="InterPro" id="IPR050331">
    <property type="entry name" value="Zinc_finger"/>
</dbReference>
<dbReference type="EMBL" id="HBUE01058722">
    <property type="protein sequence ID" value="CAG6467551.1"/>
    <property type="molecule type" value="Transcribed_RNA"/>
</dbReference>
<dbReference type="GO" id="GO:0006357">
    <property type="term" value="P:regulation of transcription by RNA polymerase II"/>
    <property type="evidence" value="ECO:0007669"/>
    <property type="project" value="UniProtKB-ARBA"/>
</dbReference>
<evidence type="ECO:0000256" key="5">
    <source>
        <dbReference type="ARBA" id="ARBA00022833"/>
    </source>
</evidence>
<evidence type="ECO:0000256" key="2">
    <source>
        <dbReference type="ARBA" id="ARBA00022723"/>
    </source>
</evidence>
<evidence type="ECO:0000256" key="3">
    <source>
        <dbReference type="ARBA" id="ARBA00022737"/>
    </source>
</evidence>
<dbReference type="InterPro" id="IPR036236">
    <property type="entry name" value="Znf_C2H2_sf"/>
</dbReference>
<keyword evidence="7" id="KW-0804">Transcription</keyword>
<keyword evidence="4 9" id="KW-0863">Zinc-finger</keyword>
<feature type="domain" description="C2H2-type" evidence="12">
    <location>
        <begin position="362"/>
        <end position="390"/>
    </location>
</feature>
<feature type="domain" description="C2H2-type" evidence="12">
    <location>
        <begin position="278"/>
        <end position="305"/>
    </location>
</feature>
<feature type="compositionally biased region" description="Basic residues" evidence="11">
    <location>
        <begin position="254"/>
        <end position="263"/>
    </location>
</feature>
<evidence type="ECO:0000256" key="9">
    <source>
        <dbReference type="PROSITE-ProRule" id="PRU00042"/>
    </source>
</evidence>
<dbReference type="SUPFAM" id="SSF57667">
    <property type="entry name" value="beta-beta-alpha zinc fingers"/>
    <property type="match status" value="3"/>
</dbReference>
<dbReference type="PROSITE" id="PS51915">
    <property type="entry name" value="ZAD"/>
    <property type="match status" value="1"/>
</dbReference>
<evidence type="ECO:0000259" key="12">
    <source>
        <dbReference type="PROSITE" id="PS50157"/>
    </source>
</evidence>
<keyword evidence="6" id="KW-0805">Transcription regulation</keyword>
<dbReference type="PROSITE" id="PS50157">
    <property type="entry name" value="ZINC_FINGER_C2H2_2"/>
    <property type="match status" value="5"/>
</dbReference>
<feature type="domain" description="C2H2-type" evidence="12">
    <location>
        <begin position="306"/>
        <end position="333"/>
    </location>
</feature>
<evidence type="ECO:0000256" key="1">
    <source>
        <dbReference type="ARBA" id="ARBA00004123"/>
    </source>
</evidence>
<keyword evidence="5 10" id="KW-0862">Zinc</keyword>
<dbReference type="FunFam" id="3.30.160.60:FF:000303">
    <property type="entry name" value="Zinc finger protein 41"/>
    <property type="match status" value="1"/>
</dbReference>
<accession>A0A8D8B2B4</accession>
<dbReference type="AlphaFoldDB" id="A0A8D8B2B4"/>
<feature type="compositionally biased region" description="Acidic residues" evidence="11">
    <location>
        <begin position="90"/>
        <end position="104"/>
    </location>
</feature>
<evidence type="ECO:0000256" key="4">
    <source>
        <dbReference type="ARBA" id="ARBA00022771"/>
    </source>
</evidence>
<feature type="binding site" evidence="10">
    <location>
        <position position="48"/>
    </location>
    <ligand>
        <name>Zn(2+)</name>
        <dbReference type="ChEBI" id="CHEBI:29105"/>
    </ligand>
</feature>
<organism evidence="14">
    <name type="scientific">Culex pipiens</name>
    <name type="common">House mosquito</name>
    <dbReference type="NCBI Taxonomy" id="7175"/>
    <lineage>
        <taxon>Eukaryota</taxon>
        <taxon>Metazoa</taxon>
        <taxon>Ecdysozoa</taxon>
        <taxon>Arthropoda</taxon>
        <taxon>Hexapoda</taxon>
        <taxon>Insecta</taxon>
        <taxon>Pterygota</taxon>
        <taxon>Neoptera</taxon>
        <taxon>Endopterygota</taxon>
        <taxon>Diptera</taxon>
        <taxon>Nematocera</taxon>
        <taxon>Culicoidea</taxon>
        <taxon>Culicidae</taxon>
        <taxon>Culicinae</taxon>
        <taxon>Culicini</taxon>
        <taxon>Culex</taxon>
        <taxon>Culex</taxon>
    </lineage>
</organism>
<protein>
    <submittedName>
        <fullName evidence="14">Zinc finger protein 350</fullName>
    </submittedName>
</protein>
<dbReference type="GO" id="GO:1990837">
    <property type="term" value="F:sequence-specific double-stranded DNA binding"/>
    <property type="evidence" value="ECO:0007669"/>
    <property type="project" value="UniProtKB-ARBA"/>
</dbReference>
<feature type="binding site" evidence="10">
    <location>
        <position position="51"/>
    </location>
    <ligand>
        <name>Zn(2+)</name>
        <dbReference type="ChEBI" id="CHEBI:29105"/>
    </ligand>
</feature>
<dbReference type="PANTHER" id="PTHR16515:SF66">
    <property type="entry name" value="C2H2-TYPE DOMAIN-CONTAINING PROTEIN"/>
    <property type="match status" value="1"/>
</dbReference>
<dbReference type="InterPro" id="IPR013087">
    <property type="entry name" value="Znf_C2H2_type"/>
</dbReference>
<dbReference type="SMART" id="SM00355">
    <property type="entry name" value="ZnF_C2H2"/>
    <property type="match status" value="5"/>
</dbReference>
<reference evidence="14" key="1">
    <citation type="submission" date="2021-05" db="EMBL/GenBank/DDBJ databases">
        <authorList>
            <person name="Alioto T."/>
            <person name="Alioto T."/>
            <person name="Gomez Garrido J."/>
        </authorList>
    </citation>
    <scope>NUCLEOTIDE SEQUENCE</scope>
</reference>
<dbReference type="EMBL" id="HBUE01058723">
    <property type="protein sequence ID" value="CAG6467552.1"/>
    <property type="molecule type" value="Transcribed_RNA"/>
</dbReference>
<dbReference type="PANTHER" id="PTHR16515">
    <property type="entry name" value="PR DOMAIN ZINC FINGER PROTEIN"/>
    <property type="match status" value="1"/>
</dbReference>
<feature type="region of interest" description="Disordered" evidence="11">
    <location>
        <begin position="238"/>
        <end position="273"/>
    </location>
</feature>
<dbReference type="Pfam" id="PF00096">
    <property type="entry name" value="zf-C2H2"/>
    <property type="match status" value="5"/>
</dbReference>
<dbReference type="Gene3D" id="3.30.160.60">
    <property type="entry name" value="Classic Zinc Finger"/>
    <property type="match status" value="5"/>
</dbReference>
<dbReference type="GO" id="GO:0005634">
    <property type="term" value="C:nucleus"/>
    <property type="evidence" value="ECO:0007669"/>
    <property type="project" value="UniProtKB-SubCell"/>
</dbReference>
<dbReference type="FunFam" id="3.30.160.60:FF:001732">
    <property type="entry name" value="Zgc:162936"/>
    <property type="match status" value="1"/>
</dbReference>
<evidence type="ECO:0000256" key="8">
    <source>
        <dbReference type="ARBA" id="ARBA00023242"/>
    </source>
</evidence>
<name>A0A8D8B2B4_CULPI</name>
<feature type="binding site" evidence="10">
    <location>
        <position position="10"/>
    </location>
    <ligand>
        <name>Zn(2+)</name>
        <dbReference type="ChEBI" id="CHEBI:29105"/>
    </ligand>
</feature>
<feature type="domain" description="ZAD" evidence="13">
    <location>
        <begin position="8"/>
        <end position="75"/>
    </location>
</feature>
<sequence length="446" mass="50427">MSIRIDINVCRVCCKAEAPHSILQHAAKFQYCTALQISEQDGLPTKICDGCLGRMRVAVEFKRKSESSDRHLRSFIDKVNSQFHLALGGSDDEDGDGGGGEEDHEEGKVVVEEVASSEKIPMCTIPGKQEVEQRLGESEPKQELEKFRAVAVIQEKPATPPPPLVKPERDEVDIVELEYEDELPMEEMGEEEEEQEPVEAEEELIYIDLPADYEQHQEEEELVQPMDESGHESVEVYEIHDSQSDTLEVTQTTPKRRTPKTPRPKTISDSDKSTTSRFECTQCSKIFSTRTNLNRHLLTHDGNKPYTCLLCHKGFTQSGSLKQHLLIHQNLRPYVCSVCGQGFTQQKSLTFHMRRHTNEKPFICSFCGYAFRQKDGLKRHVAVKHNENKTRDFACDLCPKAFKTKHVLTVHRRKHCSGSGEGTDKEGEVEQGSGEMVVTVVGEIDE</sequence>
<feature type="binding site" evidence="10">
    <location>
        <position position="13"/>
    </location>
    <ligand>
        <name>Zn(2+)</name>
        <dbReference type="ChEBI" id="CHEBI:29105"/>
    </ligand>
</feature>
<evidence type="ECO:0000256" key="11">
    <source>
        <dbReference type="SAM" id="MobiDB-lite"/>
    </source>
</evidence>
<keyword evidence="8" id="KW-0539">Nucleus</keyword>
<comment type="subcellular location">
    <subcellularLocation>
        <location evidence="1">Nucleus</location>
    </subcellularLocation>
</comment>
<feature type="domain" description="C2H2-type" evidence="12">
    <location>
        <begin position="393"/>
        <end position="415"/>
    </location>
</feature>
<dbReference type="FunFam" id="3.30.160.60:FF:000100">
    <property type="entry name" value="Zinc finger 45-like"/>
    <property type="match status" value="1"/>
</dbReference>
<dbReference type="PROSITE" id="PS00028">
    <property type="entry name" value="ZINC_FINGER_C2H2_1"/>
    <property type="match status" value="5"/>
</dbReference>
<dbReference type="SUPFAM" id="SSF57716">
    <property type="entry name" value="Glucocorticoid receptor-like (DNA-binding domain)"/>
    <property type="match status" value="1"/>
</dbReference>
<dbReference type="GO" id="GO:0045893">
    <property type="term" value="P:positive regulation of DNA-templated transcription"/>
    <property type="evidence" value="ECO:0007669"/>
    <property type="project" value="UniProtKB-ARBA"/>
</dbReference>
<proteinExistence type="predicted"/>
<evidence type="ECO:0000259" key="13">
    <source>
        <dbReference type="PROSITE" id="PS51915"/>
    </source>
</evidence>
<dbReference type="InterPro" id="IPR012934">
    <property type="entry name" value="Znf_AD"/>
</dbReference>
<evidence type="ECO:0000256" key="7">
    <source>
        <dbReference type="ARBA" id="ARBA00023163"/>
    </source>
</evidence>
<dbReference type="GO" id="GO:0005694">
    <property type="term" value="C:chromosome"/>
    <property type="evidence" value="ECO:0007669"/>
    <property type="project" value="UniProtKB-ARBA"/>
</dbReference>
<feature type="domain" description="C2H2-type" evidence="12">
    <location>
        <begin position="334"/>
        <end position="361"/>
    </location>
</feature>
<evidence type="ECO:0000256" key="10">
    <source>
        <dbReference type="PROSITE-ProRule" id="PRU01263"/>
    </source>
</evidence>
<dbReference type="GO" id="GO:0008270">
    <property type="term" value="F:zinc ion binding"/>
    <property type="evidence" value="ECO:0007669"/>
    <property type="project" value="UniProtKB-UniRule"/>
</dbReference>
<dbReference type="SMART" id="SM00868">
    <property type="entry name" value="zf-AD"/>
    <property type="match status" value="1"/>
</dbReference>